<evidence type="ECO:0000256" key="3">
    <source>
        <dbReference type="ARBA" id="ARBA00008343"/>
    </source>
</evidence>
<evidence type="ECO:0000256" key="6">
    <source>
        <dbReference type="ARBA" id="ARBA00022723"/>
    </source>
</evidence>
<comment type="similarity">
    <text evidence="3">Belongs to the Nth/MutY family.</text>
</comment>
<dbReference type="PROSITE" id="PS01155">
    <property type="entry name" value="ENDONUCLEASE_III_2"/>
    <property type="match status" value="1"/>
</dbReference>
<evidence type="ECO:0000256" key="12">
    <source>
        <dbReference type="ARBA" id="ARBA00023295"/>
    </source>
</evidence>
<dbReference type="PANTHER" id="PTHR42944:SF1">
    <property type="entry name" value="ADENINE DNA GLYCOSYLASE"/>
    <property type="match status" value="1"/>
</dbReference>
<dbReference type="GO" id="GO:0000701">
    <property type="term" value="F:purine-specific mismatch base pair DNA N-glycosylase activity"/>
    <property type="evidence" value="ECO:0007669"/>
    <property type="project" value="UniProtKB-EC"/>
</dbReference>
<dbReference type="HOGENOM" id="CLU_012862_2_0_11"/>
<proteinExistence type="inferred from homology"/>
<evidence type="ECO:0000256" key="4">
    <source>
        <dbReference type="ARBA" id="ARBA00012045"/>
    </source>
</evidence>
<dbReference type="GO" id="GO:0006284">
    <property type="term" value="P:base-excision repair"/>
    <property type="evidence" value="ECO:0007669"/>
    <property type="project" value="InterPro"/>
</dbReference>
<evidence type="ECO:0000256" key="2">
    <source>
        <dbReference type="ARBA" id="ARBA00001966"/>
    </source>
</evidence>
<keyword evidence="6" id="KW-0479">Metal-binding</keyword>
<organism evidence="14 15">
    <name type="scientific">Corynebacterium imitans</name>
    <dbReference type="NCBI Taxonomy" id="156978"/>
    <lineage>
        <taxon>Bacteria</taxon>
        <taxon>Bacillati</taxon>
        <taxon>Actinomycetota</taxon>
        <taxon>Actinomycetes</taxon>
        <taxon>Mycobacteriales</taxon>
        <taxon>Corynebacteriaceae</taxon>
        <taxon>Corynebacterium</taxon>
    </lineage>
</organism>
<evidence type="ECO:0000259" key="13">
    <source>
        <dbReference type="SMART" id="SM00478"/>
    </source>
</evidence>
<dbReference type="EMBL" id="CP009211">
    <property type="protein sequence ID" value="AIJ34536.1"/>
    <property type="molecule type" value="Genomic_DNA"/>
</dbReference>
<evidence type="ECO:0000313" key="15">
    <source>
        <dbReference type="Proteomes" id="UP000028780"/>
    </source>
</evidence>
<dbReference type="AlphaFoldDB" id="A0A076NQY9"/>
<dbReference type="Pfam" id="PF00633">
    <property type="entry name" value="HHH"/>
    <property type="match status" value="1"/>
</dbReference>
<keyword evidence="10" id="KW-0411">Iron-sulfur</keyword>
<dbReference type="GO" id="GO:0035485">
    <property type="term" value="F:adenine/guanine mispair binding"/>
    <property type="evidence" value="ECO:0007669"/>
    <property type="project" value="TreeGrafter"/>
</dbReference>
<evidence type="ECO:0000256" key="1">
    <source>
        <dbReference type="ARBA" id="ARBA00000843"/>
    </source>
</evidence>
<dbReference type="KEGG" id="cii:CIMIT_10175"/>
<sequence>MAGSQCAAAGGVAVRGKRAVGGEALVARLQCCPHFGGGGRVEFCLFSHMFILSLIVEVSKQYQHLVSWYRRNARDLPWRKAGTTAWGVLLSEVMSHQTQVERVAPIWEEWIARWPTPHAFAQAGTDEVLRAWGSLGYPRRALRLLECARVIVEKHGGEVPADVDALLALPGIGDYTARAVANFAFGQDVPVVDTNVRRVHARAVRGVAQVRPSKRELTEIPHGPVLSVALMELGALVCTSRAPKCSECPVVDCAWLAAGQPPADFTPRTQKFAGTDRQVRGKIMRVLREATGPVEQSLIDATWPHPAQTHRALFSLLEDGLAVQDADGRFRLPS</sequence>
<keyword evidence="15" id="KW-1185">Reference proteome</keyword>
<dbReference type="InterPro" id="IPR003265">
    <property type="entry name" value="HhH-GPD_domain"/>
</dbReference>
<dbReference type="Gene3D" id="1.10.1670.10">
    <property type="entry name" value="Helix-hairpin-Helix base-excision DNA repair enzymes (C-terminal)"/>
    <property type="match status" value="1"/>
</dbReference>
<feature type="domain" description="HhH-GPD" evidence="13">
    <location>
        <begin position="94"/>
        <end position="236"/>
    </location>
</feature>
<dbReference type="eggNOG" id="COG1194">
    <property type="taxonomic scope" value="Bacteria"/>
</dbReference>
<comment type="cofactor">
    <cofactor evidence="2">
        <name>[4Fe-4S] cluster</name>
        <dbReference type="ChEBI" id="CHEBI:49883"/>
    </cofactor>
</comment>
<keyword evidence="11" id="KW-0234">DNA repair</keyword>
<evidence type="ECO:0000256" key="7">
    <source>
        <dbReference type="ARBA" id="ARBA00022763"/>
    </source>
</evidence>
<keyword evidence="12" id="KW-0326">Glycosidase</keyword>
<dbReference type="Pfam" id="PF00730">
    <property type="entry name" value="HhH-GPD"/>
    <property type="match status" value="1"/>
</dbReference>
<dbReference type="Gene3D" id="1.10.340.30">
    <property type="entry name" value="Hypothetical protein, domain 2"/>
    <property type="match status" value="1"/>
</dbReference>
<evidence type="ECO:0000256" key="9">
    <source>
        <dbReference type="ARBA" id="ARBA00023004"/>
    </source>
</evidence>
<dbReference type="InterPro" id="IPR011257">
    <property type="entry name" value="DNA_glycosylase"/>
</dbReference>
<dbReference type="Proteomes" id="UP000028780">
    <property type="component" value="Chromosome"/>
</dbReference>
<dbReference type="InterPro" id="IPR004036">
    <property type="entry name" value="Endonuclease-III-like_CS2"/>
</dbReference>
<keyword evidence="9" id="KW-0408">Iron</keyword>
<dbReference type="CDD" id="cd00056">
    <property type="entry name" value="ENDO3c"/>
    <property type="match status" value="1"/>
</dbReference>
<evidence type="ECO:0000256" key="11">
    <source>
        <dbReference type="ARBA" id="ARBA00023204"/>
    </source>
</evidence>
<accession>A0A076NQY9</accession>
<dbReference type="GO" id="GO:0032357">
    <property type="term" value="F:oxidized purine DNA binding"/>
    <property type="evidence" value="ECO:0007669"/>
    <property type="project" value="TreeGrafter"/>
</dbReference>
<gene>
    <name evidence="14" type="ORF">CIMIT_10175</name>
</gene>
<keyword evidence="7" id="KW-0227">DNA damage</keyword>
<dbReference type="GO" id="GO:0046872">
    <property type="term" value="F:metal ion binding"/>
    <property type="evidence" value="ECO:0007669"/>
    <property type="project" value="UniProtKB-KW"/>
</dbReference>
<dbReference type="GO" id="GO:0034039">
    <property type="term" value="F:8-oxo-7,8-dihydroguanine DNA N-glycosylase activity"/>
    <property type="evidence" value="ECO:0007669"/>
    <property type="project" value="TreeGrafter"/>
</dbReference>
<dbReference type="InterPro" id="IPR023170">
    <property type="entry name" value="HhH_base_excis_C"/>
</dbReference>
<dbReference type="GO" id="GO:0006298">
    <property type="term" value="P:mismatch repair"/>
    <property type="evidence" value="ECO:0007669"/>
    <property type="project" value="TreeGrafter"/>
</dbReference>
<dbReference type="SUPFAM" id="SSF48150">
    <property type="entry name" value="DNA-glycosylase"/>
    <property type="match status" value="1"/>
</dbReference>
<evidence type="ECO:0000256" key="10">
    <source>
        <dbReference type="ARBA" id="ARBA00023014"/>
    </source>
</evidence>
<evidence type="ECO:0000256" key="5">
    <source>
        <dbReference type="ARBA" id="ARBA00022023"/>
    </source>
</evidence>
<dbReference type="InterPro" id="IPR000445">
    <property type="entry name" value="HhH_motif"/>
</dbReference>
<dbReference type="EC" id="3.2.2.31" evidence="4"/>
<evidence type="ECO:0000256" key="8">
    <source>
        <dbReference type="ARBA" id="ARBA00022801"/>
    </source>
</evidence>
<protein>
    <recommendedName>
        <fullName evidence="5">Adenine DNA glycosylase</fullName>
        <ecNumber evidence="4">3.2.2.31</ecNumber>
    </recommendedName>
</protein>
<dbReference type="SMART" id="SM00478">
    <property type="entry name" value="ENDO3c"/>
    <property type="match status" value="1"/>
</dbReference>
<name>A0A076NQY9_9CORY</name>
<dbReference type="GO" id="GO:0051536">
    <property type="term" value="F:iron-sulfur cluster binding"/>
    <property type="evidence" value="ECO:0007669"/>
    <property type="project" value="UniProtKB-KW"/>
</dbReference>
<keyword evidence="8" id="KW-0378">Hydrolase</keyword>
<comment type="catalytic activity">
    <reaction evidence="1">
        <text>Hydrolyzes free adenine bases from 7,8-dihydro-8-oxoguanine:adenine mismatched double-stranded DNA, leaving an apurinic site.</text>
        <dbReference type="EC" id="3.2.2.31"/>
    </reaction>
</comment>
<reference evidence="14 15" key="1">
    <citation type="submission" date="2014-08" db="EMBL/GenBank/DDBJ databases">
        <title>Complete genome sequence of Corynebacterium imitans DSM 44264, isolated from a five-month-old boy with suspected pharyngeal diphtheria.</title>
        <authorList>
            <person name="Mollmann S."/>
            <person name="Albersmeier A."/>
            <person name="Ruckert C."/>
            <person name="Tauch A."/>
        </authorList>
    </citation>
    <scope>NUCLEOTIDE SEQUENCE [LARGE SCALE GENOMIC DNA]</scope>
    <source>
        <strain evidence="14 15">DSM 44264</strain>
    </source>
</reference>
<dbReference type="STRING" id="156978.CIMIT_10175"/>
<evidence type="ECO:0000313" key="14">
    <source>
        <dbReference type="EMBL" id="AIJ34536.1"/>
    </source>
</evidence>
<dbReference type="PANTHER" id="PTHR42944">
    <property type="entry name" value="ADENINE DNA GLYCOSYLASE"/>
    <property type="match status" value="1"/>
</dbReference>
<dbReference type="InterPro" id="IPR044298">
    <property type="entry name" value="MIG/MutY"/>
</dbReference>